<dbReference type="Pfam" id="PF00183">
    <property type="entry name" value="HSP90"/>
    <property type="match status" value="2"/>
</dbReference>
<dbReference type="Gene3D" id="3.30.230.80">
    <property type="match status" value="2"/>
</dbReference>
<feature type="compositionally biased region" description="Basic and acidic residues" evidence="3">
    <location>
        <begin position="219"/>
        <end position="228"/>
    </location>
</feature>
<keyword evidence="2" id="KW-0143">Chaperone</keyword>
<accession>E9I382</accession>
<dbReference type="EMBL" id="GL734414">
    <property type="protein sequence ID" value="EFX61548.1"/>
    <property type="molecule type" value="Genomic_DNA"/>
</dbReference>
<dbReference type="GO" id="GO:0034605">
    <property type="term" value="P:cellular response to heat"/>
    <property type="evidence" value="ECO:0000318"/>
    <property type="project" value="GO_Central"/>
</dbReference>
<dbReference type="GO" id="GO:0050821">
    <property type="term" value="P:protein stabilization"/>
    <property type="evidence" value="ECO:0000318"/>
    <property type="project" value="GO_Central"/>
</dbReference>
<feature type="compositionally biased region" description="Acidic residues" evidence="3">
    <location>
        <begin position="354"/>
        <end position="363"/>
    </location>
</feature>
<evidence type="ECO:0000256" key="2">
    <source>
        <dbReference type="ARBA" id="ARBA00023186"/>
    </source>
</evidence>
<dbReference type="eggNOG" id="KOG0019">
    <property type="taxonomic scope" value="Eukaryota"/>
</dbReference>
<dbReference type="AlphaFoldDB" id="E9I382"/>
<dbReference type="GO" id="GO:0051082">
    <property type="term" value="F:unfolded protein binding"/>
    <property type="evidence" value="ECO:0000318"/>
    <property type="project" value="GO_Central"/>
</dbReference>
<dbReference type="PANTHER" id="PTHR11528">
    <property type="entry name" value="HEAT SHOCK PROTEIN 90 FAMILY MEMBER"/>
    <property type="match status" value="1"/>
</dbReference>
<dbReference type="PhylomeDB" id="E9I382"/>
<dbReference type="InterPro" id="IPR037196">
    <property type="entry name" value="HSP90_C"/>
</dbReference>
<dbReference type="GO" id="GO:0048471">
    <property type="term" value="C:perinuclear region of cytoplasm"/>
    <property type="evidence" value="ECO:0000318"/>
    <property type="project" value="GO_Central"/>
</dbReference>
<dbReference type="GO" id="GO:0005886">
    <property type="term" value="C:plasma membrane"/>
    <property type="evidence" value="ECO:0000318"/>
    <property type="project" value="GO_Central"/>
</dbReference>
<name>E9I382_DAPPU</name>
<dbReference type="InterPro" id="IPR001404">
    <property type="entry name" value="Hsp90_fam"/>
</dbReference>
<evidence type="ECO:0000313" key="4">
    <source>
        <dbReference type="EMBL" id="EFX61548.1"/>
    </source>
</evidence>
<dbReference type="STRING" id="6669.E9I382"/>
<dbReference type="KEGG" id="dpx:DAPPUDRAFT_121514"/>
<evidence type="ECO:0000256" key="3">
    <source>
        <dbReference type="SAM" id="MobiDB-lite"/>
    </source>
</evidence>
<proteinExistence type="inferred from homology"/>
<dbReference type="GO" id="GO:0006457">
    <property type="term" value="P:protein folding"/>
    <property type="evidence" value="ECO:0000318"/>
    <property type="project" value="GO_Central"/>
</dbReference>
<comment type="similarity">
    <text evidence="1">Belongs to the heat shock protein 90 family.</text>
</comment>
<dbReference type="GO" id="GO:0016887">
    <property type="term" value="F:ATP hydrolysis activity"/>
    <property type="evidence" value="ECO:0000318"/>
    <property type="project" value="GO_Central"/>
</dbReference>
<dbReference type="Proteomes" id="UP000000305">
    <property type="component" value="Unassembled WGS sequence"/>
</dbReference>
<organism evidence="4 5">
    <name type="scientific">Daphnia pulex</name>
    <name type="common">Water flea</name>
    <dbReference type="NCBI Taxonomy" id="6669"/>
    <lineage>
        <taxon>Eukaryota</taxon>
        <taxon>Metazoa</taxon>
        <taxon>Ecdysozoa</taxon>
        <taxon>Arthropoda</taxon>
        <taxon>Crustacea</taxon>
        <taxon>Branchiopoda</taxon>
        <taxon>Diplostraca</taxon>
        <taxon>Cladocera</taxon>
        <taxon>Anomopoda</taxon>
        <taxon>Daphniidae</taxon>
        <taxon>Daphnia</taxon>
    </lineage>
</organism>
<keyword evidence="5" id="KW-1185">Reference proteome</keyword>
<feature type="region of interest" description="Disordered" evidence="3">
    <location>
        <begin position="209"/>
        <end position="228"/>
    </location>
</feature>
<dbReference type="GO" id="GO:0140662">
    <property type="term" value="F:ATP-dependent protein folding chaperone"/>
    <property type="evidence" value="ECO:0007669"/>
    <property type="project" value="InterPro"/>
</dbReference>
<dbReference type="OrthoDB" id="7977805at2759"/>
<dbReference type="Gene3D" id="1.20.120.790">
    <property type="entry name" value="Heat shock protein 90, C-terminal domain"/>
    <property type="match status" value="1"/>
</dbReference>
<evidence type="ECO:0008006" key="6">
    <source>
        <dbReference type="Google" id="ProtNLM"/>
    </source>
</evidence>
<gene>
    <name evidence="4" type="ORF">DAPPUDRAFT_121514</name>
</gene>
<dbReference type="GO" id="GO:0032991">
    <property type="term" value="C:protein-containing complex"/>
    <property type="evidence" value="ECO:0000318"/>
    <property type="project" value="GO_Central"/>
</dbReference>
<dbReference type="OMA" id="HGAYHEG"/>
<feature type="region of interest" description="Disordered" evidence="3">
    <location>
        <begin position="339"/>
        <end position="372"/>
    </location>
</feature>
<dbReference type="Gene3D" id="3.40.50.11260">
    <property type="match status" value="1"/>
</dbReference>
<dbReference type="GO" id="GO:0005829">
    <property type="term" value="C:cytosol"/>
    <property type="evidence" value="ECO:0000318"/>
    <property type="project" value="GO_Central"/>
</dbReference>
<evidence type="ECO:0000256" key="1">
    <source>
        <dbReference type="ARBA" id="ARBA00008239"/>
    </source>
</evidence>
<dbReference type="InterPro" id="IPR020568">
    <property type="entry name" value="Ribosomal_Su5_D2-typ_SF"/>
</dbReference>
<dbReference type="HOGENOM" id="CLU_006684_4_0_1"/>
<dbReference type="InParanoid" id="E9I382"/>
<dbReference type="SUPFAM" id="SSF54211">
    <property type="entry name" value="Ribosomal protein S5 domain 2-like"/>
    <property type="match status" value="1"/>
</dbReference>
<protein>
    <recommendedName>
        <fullName evidence="6">Heat shock protein 90</fullName>
    </recommendedName>
</protein>
<evidence type="ECO:0000313" key="5">
    <source>
        <dbReference type="Proteomes" id="UP000000305"/>
    </source>
</evidence>
<sequence>MTSAKKNTESSRYKSLTNDWEDHLAVKHFSNEGQLEFLALLFVPRRAPFDLFENRKQKNHIVRPPCLYHGQLRGAHPGDLPLNISREMLQQNKILKVIFKNLVKKCNGTFRGFYEQFSKKLKLGVHEDSTNRKKIADLIRFHTSASGEDQVSFREYVSRNKDQVSNSSFVERVKKRGLEVISMTEPIDEYVVQQLKEYDGKQLVSVTKEGLELPEDDEETKKRESDKAKFEETDKKVEMVVISNRWSSLPDYRHLPVRLDSQHGAYHEGSGFEGYLHHGLHGRQEALGNQLRPSHRQSPARFVHVAVKPLLSSGFSLEEPDVHASRIYRMIKLGLGIDEDDVPAGGEEAKAEEEIPPLENDEENASRMEKGD</sequence>
<reference evidence="4 5" key="1">
    <citation type="journal article" date="2011" name="Science">
        <title>The ecoresponsive genome of Daphnia pulex.</title>
        <authorList>
            <person name="Colbourne J.K."/>
            <person name="Pfrender M.E."/>
            <person name="Gilbert D."/>
            <person name="Thomas W.K."/>
            <person name="Tucker A."/>
            <person name="Oakley T.H."/>
            <person name="Tokishita S."/>
            <person name="Aerts A."/>
            <person name="Arnold G.J."/>
            <person name="Basu M.K."/>
            <person name="Bauer D.J."/>
            <person name="Caceres C.E."/>
            <person name="Carmel L."/>
            <person name="Casola C."/>
            <person name="Choi J.H."/>
            <person name="Detter J.C."/>
            <person name="Dong Q."/>
            <person name="Dusheyko S."/>
            <person name="Eads B.D."/>
            <person name="Frohlich T."/>
            <person name="Geiler-Samerotte K.A."/>
            <person name="Gerlach D."/>
            <person name="Hatcher P."/>
            <person name="Jogdeo S."/>
            <person name="Krijgsveld J."/>
            <person name="Kriventseva E.V."/>
            <person name="Kultz D."/>
            <person name="Laforsch C."/>
            <person name="Lindquist E."/>
            <person name="Lopez J."/>
            <person name="Manak J.R."/>
            <person name="Muller J."/>
            <person name="Pangilinan J."/>
            <person name="Patwardhan R.P."/>
            <person name="Pitluck S."/>
            <person name="Pritham E.J."/>
            <person name="Rechtsteiner A."/>
            <person name="Rho M."/>
            <person name="Rogozin I.B."/>
            <person name="Sakarya O."/>
            <person name="Salamov A."/>
            <person name="Schaack S."/>
            <person name="Shapiro H."/>
            <person name="Shiga Y."/>
            <person name="Skalitzky C."/>
            <person name="Smith Z."/>
            <person name="Souvorov A."/>
            <person name="Sung W."/>
            <person name="Tang Z."/>
            <person name="Tsuchiya D."/>
            <person name="Tu H."/>
            <person name="Vos H."/>
            <person name="Wang M."/>
            <person name="Wolf Y.I."/>
            <person name="Yamagata H."/>
            <person name="Yamada T."/>
            <person name="Ye Y."/>
            <person name="Shaw J.R."/>
            <person name="Andrews J."/>
            <person name="Crease T.J."/>
            <person name="Tang H."/>
            <person name="Lucas S.M."/>
            <person name="Robertson H.M."/>
            <person name="Bork P."/>
            <person name="Koonin E.V."/>
            <person name="Zdobnov E.M."/>
            <person name="Grigoriev I.V."/>
            <person name="Lynch M."/>
            <person name="Boore J.L."/>
        </authorList>
    </citation>
    <scope>NUCLEOTIDE SEQUENCE [LARGE SCALE GENOMIC DNA]</scope>
</reference>
<dbReference type="GO" id="GO:0005524">
    <property type="term" value="F:ATP binding"/>
    <property type="evidence" value="ECO:0000318"/>
    <property type="project" value="GO_Central"/>
</dbReference>